<organism evidence="2 3">
    <name type="scientific">Thalassiosira oceanica</name>
    <name type="common">Marine diatom</name>
    <dbReference type="NCBI Taxonomy" id="159749"/>
    <lineage>
        <taxon>Eukaryota</taxon>
        <taxon>Sar</taxon>
        <taxon>Stramenopiles</taxon>
        <taxon>Ochrophyta</taxon>
        <taxon>Bacillariophyta</taxon>
        <taxon>Coscinodiscophyceae</taxon>
        <taxon>Thalassiosirophycidae</taxon>
        <taxon>Thalassiosirales</taxon>
        <taxon>Thalassiosiraceae</taxon>
        <taxon>Thalassiosira</taxon>
    </lineage>
</organism>
<gene>
    <name evidence="2" type="ORF">THAOC_36185</name>
</gene>
<dbReference type="EMBL" id="AGNL01048690">
    <property type="protein sequence ID" value="EJK45210.1"/>
    <property type="molecule type" value="Genomic_DNA"/>
</dbReference>
<name>K0R0N8_THAOC</name>
<proteinExistence type="predicted"/>
<evidence type="ECO:0000313" key="2">
    <source>
        <dbReference type="EMBL" id="EJK45210.1"/>
    </source>
</evidence>
<dbReference type="Proteomes" id="UP000266841">
    <property type="component" value="Unassembled WGS sequence"/>
</dbReference>
<comment type="caution">
    <text evidence="2">The sequence shown here is derived from an EMBL/GenBank/DDBJ whole genome shotgun (WGS) entry which is preliminary data.</text>
</comment>
<feature type="region of interest" description="Disordered" evidence="1">
    <location>
        <begin position="77"/>
        <end position="127"/>
    </location>
</feature>
<sequence>MIYGRLSTGYAPGSDAYSSQGTRRELASRGKALVWLAAFLRPTAHRTAVANVGLVGLSVLSVCGHCSVAQVHWVSPWPPPSDLKSSREQTRSGGGQSSETHPRSPNSMRGKSGQQHERFWREDHQGESQQSSRLFAMMRGLWLSEGTPSSVHSPRHERQRRTSLTSQQACLALFSFFLKPESKQCRNLLCASKSKFYEILQSHSADLTLLILACLISARLAR</sequence>
<feature type="region of interest" description="Disordered" evidence="1">
    <location>
        <begin position="1"/>
        <end position="20"/>
    </location>
</feature>
<feature type="compositionally biased region" description="Polar residues" evidence="1">
    <location>
        <begin position="97"/>
        <end position="113"/>
    </location>
</feature>
<protein>
    <submittedName>
        <fullName evidence="2">Uncharacterized protein</fullName>
    </submittedName>
</protein>
<evidence type="ECO:0000256" key="1">
    <source>
        <dbReference type="SAM" id="MobiDB-lite"/>
    </source>
</evidence>
<evidence type="ECO:0000313" key="3">
    <source>
        <dbReference type="Proteomes" id="UP000266841"/>
    </source>
</evidence>
<accession>K0R0N8</accession>
<reference evidence="2 3" key="1">
    <citation type="journal article" date="2012" name="Genome Biol.">
        <title>Genome and low-iron response of an oceanic diatom adapted to chronic iron limitation.</title>
        <authorList>
            <person name="Lommer M."/>
            <person name="Specht M."/>
            <person name="Roy A.S."/>
            <person name="Kraemer L."/>
            <person name="Andreson R."/>
            <person name="Gutowska M.A."/>
            <person name="Wolf J."/>
            <person name="Bergner S.V."/>
            <person name="Schilhabel M.B."/>
            <person name="Klostermeier U.C."/>
            <person name="Beiko R.G."/>
            <person name="Rosenstiel P."/>
            <person name="Hippler M."/>
            <person name="Laroche J."/>
        </authorList>
    </citation>
    <scope>NUCLEOTIDE SEQUENCE [LARGE SCALE GENOMIC DNA]</scope>
    <source>
        <strain evidence="2 3">CCMP1005</strain>
    </source>
</reference>
<feature type="compositionally biased region" description="Basic and acidic residues" evidence="1">
    <location>
        <begin position="114"/>
        <end position="126"/>
    </location>
</feature>
<keyword evidence="3" id="KW-1185">Reference proteome</keyword>
<dbReference type="AlphaFoldDB" id="K0R0N8"/>